<name>A0ABY5VFM7_9FIRM</name>
<keyword evidence="3" id="KW-1185">Reference proteome</keyword>
<dbReference type="Pfam" id="PF05235">
    <property type="entry name" value="CHAD"/>
    <property type="match status" value="1"/>
</dbReference>
<evidence type="ECO:0000313" key="3">
    <source>
        <dbReference type="Proteomes" id="UP001060164"/>
    </source>
</evidence>
<proteinExistence type="predicted"/>
<accession>A0ABY5VFM7</accession>
<dbReference type="InterPro" id="IPR007899">
    <property type="entry name" value="CHAD_dom"/>
</dbReference>
<sequence length="446" mass="52510">MQKRDRILLYRRDYLKNRKSDVRFTGIKKMCSLFGSNTADRKRGACLAEELFRQKNPSFDKFSKIAKAAYMLKDVGAFVFDEKSRVLEGDMILTHPIAELTGREQLYLAEALSALRITKGKYKYRFLEDERDRAVVTCIVKAVQDAERRTGKASNRTAADNVPCHIQAFIRKAIHELKELTGPETDYGDPEVIHDIRVAFRRLYSVMDVFAEMIRPEWIQRFGVLLKREISLLGKLRDLDVRQEKITYLLKKNGRVPEEIPVYRKMLEVSRAEAIERVEEHCRSEEFRDFLESLERSAEEPVCLPILVRTGQARPFRTEEVRQRYLSKCREEIGAYREWLGGMYVPEPVLHRLRLSFKRLRYVQEFFGKFPGSGREKTVSDGRWFQETLGELHDYAVLRNDIAAKMPKVRKVADRRELTVLKQLRTSAGEEMDQLYRRFIKRWNHR</sequence>
<dbReference type="InterPro" id="IPR038186">
    <property type="entry name" value="CHAD_dom_sf"/>
</dbReference>
<dbReference type="RefSeq" id="WP_028528839.1">
    <property type="nucleotide sequence ID" value="NZ_CABLBR010000016.1"/>
</dbReference>
<dbReference type="PROSITE" id="PS51708">
    <property type="entry name" value="CHAD"/>
    <property type="match status" value="1"/>
</dbReference>
<dbReference type="PANTHER" id="PTHR39339">
    <property type="entry name" value="SLR1444 PROTEIN"/>
    <property type="match status" value="1"/>
</dbReference>
<gene>
    <name evidence="2" type="ORF">NQ502_17700</name>
</gene>
<evidence type="ECO:0000259" key="1">
    <source>
        <dbReference type="PROSITE" id="PS51708"/>
    </source>
</evidence>
<evidence type="ECO:0000313" key="2">
    <source>
        <dbReference type="EMBL" id="UWP59177.1"/>
    </source>
</evidence>
<protein>
    <submittedName>
        <fullName evidence="2">CHAD domain-containing protein</fullName>
    </submittedName>
</protein>
<dbReference type="Gene3D" id="1.40.20.10">
    <property type="entry name" value="CHAD domain"/>
    <property type="match status" value="1"/>
</dbReference>
<dbReference type="PANTHER" id="PTHR39339:SF1">
    <property type="entry name" value="CHAD DOMAIN-CONTAINING PROTEIN"/>
    <property type="match status" value="1"/>
</dbReference>
<dbReference type="EMBL" id="CP102290">
    <property type="protein sequence ID" value="UWP59177.1"/>
    <property type="molecule type" value="Genomic_DNA"/>
</dbReference>
<dbReference type="Proteomes" id="UP001060164">
    <property type="component" value="Chromosome"/>
</dbReference>
<reference evidence="2" key="1">
    <citation type="journal article" date="2022" name="Cell">
        <title>Design, construction, and in vivo augmentation of a complex gut microbiome.</title>
        <authorList>
            <person name="Cheng A.G."/>
            <person name="Ho P.Y."/>
            <person name="Aranda-Diaz A."/>
            <person name="Jain S."/>
            <person name="Yu F.B."/>
            <person name="Meng X."/>
            <person name="Wang M."/>
            <person name="Iakiviak M."/>
            <person name="Nagashima K."/>
            <person name="Zhao A."/>
            <person name="Murugkar P."/>
            <person name="Patil A."/>
            <person name="Atabakhsh K."/>
            <person name="Weakley A."/>
            <person name="Yan J."/>
            <person name="Brumbaugh A.R."/>
            <person name="Higginbottom S."/>
            <person name="Dimas A."/>
            <person name="Shiver A.L."/>
            <person name="Deutschbauer A."/>
            <person name="Neff N."/>
            <person name="Sonnenburg J.L."/>
            <person name="Huang K.C."/>
            <person name="Fischbach M.A."/>
        </authorList>
    </citation>
    <scope>NUCLEOTIDE SEQUENCE</scope>
    <source>
        <strain evidence="2">DSM 19829</strain>
    </source>
</reference>
<feature type="domain" description="CHAD" evidence="1">
    <location>
        <begin position="155"/>
        <end position="444"/>
    </location>
</feature>
<dbReference type="SMART" id="SM00880">
    <property type="entry name" value="CHAD"/>
    <property type="match status" value="1"/>
</dbReference>
<organism evidence="2 3">
    <name type="scientific">Ruminococcus gauvreauii</name>
    <dbReference type="NCBI Taxonomy" id="438033"/>
    <lineage>
        <taxon>Bacteria</taxon>
        <taxon>Bacillati</taxon>
        <taxon>Bacillota</taxon>
        <taxon>Clostridia</taxon>
        <taxon>Eubacteriales</taxon>
        <taxon>Oscillospiraceae</taxon>
        <taxon>Ruminococcus</taxon>
    </lineage>
</organism>